<proteinExistence type="predicted"/>
<organism evidence="2 3">
    <name type="scientific">Tritonibacter multivorans</name>
    <dbReference type="NCBI Taxonomy" id="928856"/>
    <lineage>
        <taxon>Bacteria</taxon>
        <taxon>Pseudomonadati</taxon>
        <taxon>Pseudomonadota</taxon>
        <taxon>Alphaproteobacteria</taxon>
        <taxon>Rhodobacterales</taxon>
        <taxon>Paracoccaceae</taxon>
        <taxon>Tritonibacter</taxon>
    </lineage>
</organism>
<sequence length="540" mass="58095">MLDKDTPFHPGELAAQARAGAGDIALRAAPFIRDFMPDQHRTFYEAQPFFVAAASDDEGRVWTTIVEGPDGFVQSPDTRTLEVQTQMDASDPLAAPLQSGTDIGLIGIELATRRRNRLSGRTRRSETGFVIDIRQSFGNCPQYISERNWRRVDRTQPADARHAQALDPEQVARIAAADTMFIGSGQRRREEAASNGFDASHRGGAPGFVRVLSPTRLRIPDYAGNNFFNTIGNLMEDPRIGLLFVDFTTGGLLHLSGRATIDWTPDAADDSAALRVIEVAVEAVIDRPMALSLRWDSAADAAQKFVVTNKVKEAEDITSFVLTPADGRGPAPFAAGQHLPVILDVPGQANKVQRSYSLSGPPAAPTYRITVKRDPNGIASRFLHDTIEVGDVITANPPAGDFGLPSGDGPLVLVSAGVGLTPLLAMLHHVAASGRNRKVWFMHGARNGRHHALQHEVARLVAAAPQVQARLFYSAPDAADRTRNLFDAEGRITARDLLALKAGPKAQFVLCGPSGFVADLQSGLEAGGVPAGQIQFETFG</sequence>
<dbReference type="RefSeq" id="WP_058289106.1">
    <property type="nucleotide sequence ID" value="NZ_CYSD01000014.1"/>
</dbReference>
<dbReference type="Proteomes" id="UP000052022">
    <property type="component" value="Unassembled WGS sequence"/>
</dbReference>
<reference evidence="2 3" key="1">
    <citation type="submission" date="2015-09" db="EMBL/GenBank/DDBJ databases">
        <authorList>
            <consortium name="Swine Surveillance"/>
        </authorList>
    </citation>
    <scope>NUCLEOTIDE SEQUENCE [LARGE SCALE GENOMIC DNA]</scope>
    <source>
        <strain evidence="2 3">CECT 7557</strain>
    </source>
</reference>
<dbReference type="Gene3D" id="2.40.30.10">
    <property type="entry name" value="Translation factors"/>
    <property type="match status" value="1"/>
</dbReference>
<dbReference type="InterPro" id="IPR008333">
    <property type="entry name" value="Cbr1-like_FAD-bd_dom"/>
</dbReference>
<dbReference type="PANTHER" id="PTHR42815:SF2">
    <property type="entry name" value="FAD-BINDING, PUTATIVE (AFU_ORTHOLOGUE AFUA_6G07600)-RELATED"/>
    <property type="match status" value="1"/>
</dbReference>
<evidence type="ECO:0000259" key="1">
    <source>
        <dbReference type="PROSITE" id="PS51384"/>
    </source>
</evidence>
<dbReference type="InterPro" id="IPR001433">
    <property type="entry name" value="OxRdtase_FAD/NAD-bd"/>
</dbReference>
<dbReference type="Gene3D" id="2.30.110.10">
    <property type="entry name" value="Electron Transport, Fmn-binding Protein, Chain A"/>
    <property type="match status" value="1"/>
</dbReference>
<dbReference type="PANTHER" id="PTHR42815">
    <property type="entry name" value="FAD-BINDING, PUTATIVE (AFU_ORTHOLOGUE AFUA_6G07600)-RELATED"/>
    <property type="match status" value="1"/>
</dbReference>
<dbReference type="InterPro" id="IPR017927">
    <property type="entry name" value="FAD-bd_FR_type"/>
</dbReference>
<accession>A0A0P1G478</accession>
<keyword evidence="2" id="KW-0560">Oxidoreductase</keyword>
<dbReference type="InterPro" id="IPR017938">
    <property type="entry name" value="Riboflavin_synthase-like_b-brl"/>
</dbReference>
<dbReference type="SUPFAM" id="SSF63380">
    <property type="entry name" value="Riboflavin synthase domain-like"/>
    <property type="match status" value="1"/>
</dbReference>
<dbReference type="SUPFAM" id="SSF50475">
    <property type="entry name" value="FMN-binding split barrel"/>
    <property type="match status" value="1"/>
</dbReference>
<dbReference type="SUPFAM" id="SSF52343">
    <property type="entry name" value="Ferredoxin reductase-like, C-terminal NADP-linked domain"/>
    <property type="match status" value="1"/>
</dbReference>
<dbReference type="CDD" id="cd06184">
    <property type="entry name" value="flavohem_like_fad_nad_binding"/>
    <property type="match status" value="1"/>
</dbReference>
<dbReference type="Pfam" id="PF00175">
    <property type="entry name" value="NAD_binding_1"/>
    <property type="match status" value="1"/>
</dbReference>
<dbReference type="PROSITE" id="PS51384">
    <property type="entry name" value="FAD_FR"/>
    <property type="match status" value="1"/>
</dbReference>
<dbReference type="OrthoDB" id="9786134at2"/>
<protein>
    <submittedName>
        <fullName evidence="2">Nitric oxide dioxygenase</fullName>
        <ecNumber evidence="2">1.14.12.17</ecNumber>
    </submittedName>
</protein>
<feature type="domain" description="FAD-binding FR-type" evidence="1">
    <location>
        <begin position="300"/>
        <end position="405"/>
    </location>
</feature>
<dbReference type="InterPro" id="IPR039261">
    <property type="entry name" value="FNR_nucleotide-bd"/>
</dbReference>
<dbReference type="Gene3D" id="3.40.50.80">
    <property type="entry name" value="Nucleotide-binding domain of ferredoxin-NADP reductase (FNR) module"/>
    <property type="match status" value="1"/>
</dbReference>
<gene>
    <name evidence="2" type="primary">hmp_2</name>
    <name evidence="2" type="ORF">TRM7557_00986</name>
</gene>
<dbReference type="AlphaFoldDB" id="A0A0P1G478"/>
<keyword evidence="2" id="KW-0223">Dioxygenase</keyword>
<name>A0A0P1G478_9RHOB</name>
<dbReference type="GO" id="GO:0008941">
    <property type="term" value="F:nitric oxide dioxygenase NAD(P)H activity"/>
    <property type="evidence" value="ECO:0007669"/>
    <property type="project" value="UniProtKB-EC"/>
</dbReference>
<evidence type="ECO:0000313" key="2">
    <source>
        <dbReference type="EMBL" id="CUH76618.1"/>
    </source>
</evidence>
<dbReference type="STRING" id="928856.SAMN04488049_11455"/>
<dbReference type="EC" id="1.14.12.17" evidence="2"/>
<dbReference type="EMBL" id="CYSD01000014">
    <property type="protein sequence ID" value="CUH76618.1"/>
    <property type="molecule type" value="Genomic_DNA"/>
</dbReference>
<dbReference type="InterPro" id="IPR012349">
    <property type="entry name" value="Split_barrel_FMN-bd"/>
</dbReference>
<dbReference type="PRINTS" id="PR00409">
    <property type="entry name" value="PHDIOXRDTASE"/>
</dbReference>
<keyword evidence="3" id="KW-1185">Reference proteome</keyword>
<dbReference type="Pfam" id="PF00970">
    <property type="entry name" value="FAD_binding_6"/>
    <property type="match status" value="1"/>
</dbReference>
<evidence type="ECO:0000313" key="3">
    <source>
        <dbReference type="Proteomes" id="UP000052022"/>
    </source>
</evidence>